<dbReference type="Proteomes" id="UP000198546">
    <property type="component" value="Chromosome i"/>
</dbReference>
<reference evidence="3 4" key="1">
    <citation type="submission" date="2016-10" db="EMBL/GenBank/DDBJ databases">
        <authorList>
            <person name="de Groot N.N."/>
        </authorList>
    </citation>
    <scope>NUCLEOTIDE SEQUENCE [LARGE SCALE GENOMIC DNA]</scope>
    <source>
        <strain evidence="3 4">MON 2.2</strain>
    </source>
</reference>
<sequence>MATITEVPRRVTRPLAVFVTLLAVWVSTGVVLLGLPRLDDPRRVDALLVLGPADGRLPQAAQLMQDGLAGTLVLSLPAPTAASPATSSACGAEHPYPVICFAADPVTTQGEAQAFAQLAEEHGWRSMAVLTHRSHLGRAGILIRRCFDGEVDQLGSQERYTLATWFTRWVYETGAWTKMALTPGCYDELPFRWSAP</sequence>
<keyword evidence="4" id="KW-1185">Reference proteome</keyword>
<gene>
    <name evidence="3" type="ORF">SAMN04489747_0014</name>
</gene>
<keyword evidence="1" id="KW-0812">Transmembrane</keyword>
<accession>A0A1G6RGA9</accession>
<dbReference type="Pfam" id="PF02698">
    <property type="entry name" value="DUF218"/>
    <property type="match status" value="1"/>
</dbReference>
<keyword evidence="1" id="KW-1133">Transmembrane helix</keyword>
<dbReference type="InterPro" id="IPR003848">
    <property type="entry name" value="DUF218"/>
</dbReference>
<protein>
    <submittedName>
        <fullName evidence="3">DUF218 domain-containing protein</fullName>
    </submittedName>
</protein>
<dbReference type="OrthoDB" id="4772924at2"/>
<keyword evidence="1" id="KW-0472">Membrane</keyword>
<feature type="transmembrane region" description="Helical" evidence="1">
    <location>
        <begin position="15"/>
        <end position="35"/>
    </location>
</feature>
<organism evidence="3 4">
    <name type="scientific">Auraticoccus monumenti</name>
    <dbReference type="NCBI Taxonomy" id="675864"/>
    <lineage>
        <taxon>Bacteria</taxon>
        <taxon>Bacillati</taxon>
        <taxon>Actinomycetota</taxon>
        <taxon>Actinomycetes</taxon>
        <taxon>Propionibacteriales</taxon>
        <taxon>Propionibacteriaceae</taxon>
        <taxon>Auraticoccus</taxon>
    </lineage>
</organism>
<evidence type="ECO:0000313" key="3">
    <source>
        <dbReference type="EMBL" id="SDD03423.1"/>
    </source>
</evidence>
<evidence type="ECO:0000259" key="2">
    <source>
        <dbReference type="Pfam" id="PF02698"/>
    </source>
</evidence>
<dbReference type="RefSeq" id="WP_157676886.1">
    <property type="nucleotide sequence ID" value="NZ_LT629688.1"/>
</dbReference>
<dbReference type="EMBL" id="LT629688">
    <property type="protein sequence ID" value="SDD03423.1"/>
    <property type="molecule type" value="Genomic_DNA"/>
</dbReference>
<name>A0A1G6RGA9_9ACTN</name>
<proteinExistence type="predicted"/>
<dbReference type="AlphaFoldDB" id="A0A1G6RGA9"/>
<evidence type="ECO:0000313" key="4">
    <source>
        <dbReference type="Proteomes" id="UP000198546"/>
    </source>
</evidence>
<feature type="domain" description="DUF218" evidence="2">
    <location>
        <begin position="45"/>
        <end position="146"/>
    </location>
</feature>
<evidence type="ECO:0000256" key="1">
    <source>
        <dbReference type="SAM" id="Phobius"/>
    </source>
</evidence>